<evidence type="ECO:0000256" key="3">
    <source>
        <dbReference type="ARBA" id="ARBA00022833"/>
    </source>
</evidence>
<sequence>MQPPSTESSYTTGMNPSLASKNEYIQVPDDVKDLLVQQIIGAVEDVLDSMMHEETRDKHWRSKMCKDDVVYYEDRTSVSKGQSRFCCISATSASVEDVIKLFLVSDTDTLLQRCRVMYDNIMDAKILSVLEHPSEDNPMRSSYIRYTAFKTPTLLRNHRDMCVVVATDVIYCPDGSTVGYCVWDSLSLPKGSAFDVPPGFIRSRMFRSGYFVQNLGKAGSETKVAYLVGLEAGGAAPRLAARYVMPRFGAVLNRVIAHVTRKQFDPEMFAPRSEWADIRTAEFCQCCSEHFGAIKLLDTRRYNCVICGNAICHACHHVEKVSVPDACSNATVAVCVSCKMTTRTKSQSKSRRESSSALTEVSEL</sequence>
<dbReference type="AlphaFoldDB" id="A0A976FJ17"/>
<evidence type="ECO:0000256" key="4">
    <source>
        <dbReference type="PROSITE-ProRule" id="PRU00091"/>
    </source>
</evidence>
<name>A0A976FJ17_BRELC</name>
<dbReference type="PROSITE" id="PS50178">
    <property type="entry name" value="ZF_FYVE"/>
    <property type="match status" value="1"/>
</dbReference>
<dbReference type="Gene3D" id="3.30.40.10">
    <property type="entry name" value="Zinc/RING finger domain, C3HC4 (zinc finger)"/>
    <property type="match status" value="1"/>
</dbReference>
<keyword evidence="7" id="KW-1185">Reference proteome</keyword>
<dbReference type="InterPro" id="IPR023393">
    <property type="entry name" value="START-like_dom_sf"/>
</dbReference>
<dbReference type="InterPro" id="IPR017455">
    <property type="entry name" value="Znf_FYVE-rel"/>
</dbReference>
<evidence type="ECO:0000256" key="2">
    <source>
        <dbReference type="ARBA" id="ARBA00022771"/>
    </source>
</evidence>
<evidence type="ECO:0000259" key="5">
    <source>
        <dbReference type="PROSITE" id="PS50178"/>
    </source>
</evidence>
<dbReference type="SUPFAM" id="SSF57903">
    <property type="entry name" value="FYVE/PHD zinc finger"/>
    <property type="match status" value="1"/>
</dbReference>
<organism evidence="6 7">
    <name type="scientific">Bremia lactucae</name>
    <name type="common">Lettuce downy mildew</name>
    <dbReference type="NCBI Taxonomy" id="4779"/>
    <lineage>
        <taxon>Eukaryota</taxon>
        <taxon>Sar</taxon>
        <taxon>Stramenopiles</taxon>
        <taxon>Oomycota</taxon>
        <taxon>Peronosporomycetes</taxon>
        <taxon>Peronosporales</taxon>
        <taxon>Peronosporaceae</taxon>
        <taxon>Bremia</taxon>
    </lineage>
</organism>
<dbReference type="SUPFAM" id="SSF55961">
    <property type="entry name" value="Bet v1-like"/>
    <property type="match status" value="1"/>
</dbReference>
<dbReference type="GO" id="GO:0008270">
    <property type="term" value="F:zinc ion binding"/>
    <property type="evidence" value="ECO:0007669"/>
    <property type="project" value="UniProtKB-KW"/>
</dbReference>
<dbReference type="Pfam" id="PF01363">
    <property type="entry name" value="FYVE"/>
    <property type="match status" value="1"/>
</dbReference>
<proteinExistence type="predicted"/>
<evidence type="ECO:0000256" key="1">
    <source>
        <dbReference type="ARBA" id="ARBA00022723"/>
    </source>
</evidence>
<comment type="caution">
    <text evidence="6">The sequence shown here is derived from an EMBL/GenBank/DDBJ whole genome shotgun (WGS) entry which is preliminary data.</text>
</comment>
<dbReference type="RefSeq" id="XP_067817052.1">
    <property type="nucleotide sequence ID" value="XM_067963017.1"/>
</dbReference>
<evidence type="ECO:0000313" key="7">
    <source>
        <dbReference type="Proteomes" id="UP000294530"/>
    </source>
</evidence>
<dbReference type="GeneID" id="94348688"/>
<reference evidence="6 7" key="1">
    <citation type="journal article" date="2021" name="Genome Biol.">
        <title>AFLAP: assembly-free linkage analysis pipeline using k-mers from genome sequencing data.</title>
        <authorList>
            <person name="Fletcher K."/>
            <person name="Zhang L."/>
            <person name="Gil J."/>
            <person name="Han R."/>
            <person name="Cavanaugh K."/>
            <person name="Michelmore R."/>
        </authorList>
    </citation>
    <scope>NUCLEOTIDE SEQUENCE [LARGE SCALE GENOMIC DNA]</scope>
    <source>
        <strain evidence="6 7">SF5</strain>
    </source>
</reference>
<dbReference type="PANTHER" id="PTHR23164">
    <property type="entry name" value="EARLY ENDOSOME ANTIGEN 1"/>
    <property type="match status" value="1"/>
</dbReference>
<dbReference type="Gene3D" id="3.30.530.20">
    <property type="match status" value="1"/>
</dbReference>
<dbReference type="KEGG" id="blac:94348688"/>
<dbReference type="Proteomes" id="UP000294530">
    <property type="component" value="Unassembled WGS sequence"/>
</dbReference>
<dbReference type="InterPro" id="IPR011011">
    <property type="entry name" value="Znf_FYVE_PHD"/>
</dbReference>
<gene>
    <name evidence="6" type="ORF">CCR75_004931</name>
</gene>
<dbReference type="PANTHER" id="PTHR23164:SF29">
    <property type="entry name" value="E3 UBIQUITIN-PROTEIN LIGASE PIB1"/>
    <property type="match status" value="1"/>
</dbReference>
<keyword evidence="3" id="KW-0862">Zinc</keyword>
<dbReference type="CDD" id="cd00065">
    <property type="entry name" value="FYVE_like_SF"/>
    <property type="match status" value="1"/>
</dbReference>
<protein>
    <recommendedName>
        <fullName evidence="5">FYVE-type domain-containing protein</fullName>
    </recommendedName>
</protein>
<dbReference type="OrthoDB" id="102053at2759"/>
<dbReference type="EMBL" id="SHOA02000014">
    <property type="protein sequence ID" value="TDH67553.1"/>
    <property type="molecule type" value="Genomic_DNA"/>
</dbReference>
<keyword evidence="2 4" id="KW-0863">Zinc-finger</keyword>
<keyword evidence="1" id="KW-0479">Metal-binding</keyword>
<feature type="domain" description="FYVE-type" evidence="5">
    <location>
        <begin position="278"/>
        <end position="343"/>
    </location>
</feature>
<accession>A0A976FJ17</accession>
<dbReference type="InterPro" id="IPR013083">
    <property type="entry name" value="Znf_RING/FYVE/PHD"/>
</dbReference>
<evidence type="ECO:0000313" key="6">
    <source>
        <dbReference type="EMBL" id="TDH67553.1"/>
    </source>
</evidence>
<dbReference type="InterPro" id="IPR000306">
    <property type="entry name" value="Znf_FYVE"/>
</dbReference>